<dbReference type="PANTHER" id="PTHR36688">
    <property type="entry name" value="ENDO/EXONUCLEASE/PHOSPHATASE DOMAIN-CONTAINING PROTEIN"/>
    <property type="match status" value="1"/>
</dbReference>
<gene>
    <name evidence="1" type="primary">RTase_13</name>
    <name evidence="1" type="ORF">TNCT_59371</name>
</gene>
<dbReference type="OrthoDB" id="6513267at2759"/>
<evidence type="ECO:0000313" key="1">
    <source>
        <dbReference type="EMBL" id="GFR33029.1"/>
    </source>
</evidence>
<keyword evidence="2" id="KW-1185">Reference proteome</keyword>
<protein>
    <submittedName>
        <fullName evidence="1">Putative RNA-directed DNA polymerase from transposon BS</fullName>
    </submittedName>
</protein>
<reference evidence="1" key="1">
    <citation type="submission" date="2020-07" db="EMBL/GenBank/DDBJ databases">
        <title>Multicomponent nature underlies the extraordinary mechanical properties of spider dragline silk.</title>
        <authorList>
            <person name="Kono N."/>
            <person name="Nakamura H."/>
            <person name="Mori M."/>
            <person name="Yoshida Y."/>
            <person name="Ohtoshi R."/>
            <person name="Malay A.D."/>
            <person name="Moran D.A.P."/>
            <person name="Tomita M."/>
            <person name="Numata K."/>
            <person name="Arakawa K."/>
        </authorList>
    </citation>
    <scope>NUCLEOTIDE SEQUENCE</scope>
</reference>
<organism evidence="1 2">
    <name type="scientific">Trichonephila clavata</name>
    <name type="common">Joro spider</name>
    <name type="synonym">Nephila clavata</name>
    <dbReference type="NCBI Taxonomy" id="2740835"/>
    <lineage>
        <taxon>Eukaryota</taxon>
        <taxon>Metazoa</taxon>
        <taxon>Ecdysozoa</taxon>
        <taxon>Arthropoda</taxon>
        <taxon>Chelicerata</taxon>
        <taxon>Arachnida</taxon>
        <taxon>Araneae</taxon>
        <taxon>Araneomorphae</taxon>
        <taxon>Entelegynae</taxon>
        <taxon>Araneoidea</taxon>
        <taxon>Nephilidae</taxon>
        <taxon>Trichonephila</taxon>
    </lineage>
</organism>
<dbReference type="PANTHER" id="PTHR36688:SF1">
    <property type="entry name" value="ENDONUCLEASE_EXONUCLEASE_PHOSPHATASE DOMAIN-CONTAINING PROTEIN"/>
    <property type="match status" value="1"/>
</dbReference>
<keyword evidence="1" id="KW-0808">Transferase</keyword>
<accession>A0A8X6I066</accession>
<dbReference type="InterPro" id="IPR052560">
    <property type="entry name" value="RdDP_mobile_element"/>
</dbReference>
<dbReference type="GO" id="GO:0003964">
    <property type="term" value="F:RNA-directed DNA polymerase activity"/>
    <property type="evidence" value="ECO:0007669"/>
    <property type="project" value="UniProtKB-KW"/>
</dbReference>
<dbReference type="AlphaFoldDB" id="A0A8X6I066"/>
<keyword evidence="1" id="KW-0548">Nucleotidyltransferase</keyword>
<name>A0A8X6I066_TRICU</name>
<evidence type="ECO:0000313" key="2">
    <source>
        <dbReference type="Proteomes" id="UP000887116"/>
    </source>
</evidence>
<dbReference type="Proteomes" id="UP000887116">
    <property type="component" value="Unassembled WGS sequence"/>
</dbReference>
<keyword evidence="1" id="KW-0695">RNA-directed DNA polymerase</keyword>
<sequence length="139" mass="15912">MHLVIRKWSSVELIDHSPLVFPVSYSPLFVDDLVLWLADRDIRIIQESLNTALDALLTWSNNNEMTVNSSKTVFQVFTLSTKPKAIQLFYGDYQLWKTQEATYLGIVLDSRLSWNKQASRVQAVGKTRNGLLKRLTGVK</sequence>
<proteinExistence type="predicted"/>
<dbReference type="EMBL" id="BMAO01009747">
    <property type="protein sequence ID" value="GFR33029.1"/>
    <property type="molecule type" value="Genomic_DNA"/>
</dbReference>
<comment type="caution">
    <text evidence="1">The sequence shown here is derived from an EMBL/GenBank/DDBJ whole genome shotgun (WGS) entry which is preliminary data.</text>
</comment>